<evidence type="ECO:0000256" key="2">
    <source>
        <dbReference type="ARBA" id="ARBA00007362"/>
    </source>
</evidence>
<dbReference type="AlphaFoldDB" id="A0A2N7FDY8"/>
<keyword evidence="3 6" id="KW-0812">Transmembrane</keyword>
<comment type="subcellular location">
    <subcellularLocation>
        <location evidence="1">Membrane</location>
        <topology evidence="1">Multi-pass membrane protein</topology>
    </subcellularLocation>
</comment>
<feature type="transmembrane region" description="Helical" evidence="6">
    <location>
        <begin position="282"/>
        <end position="298"/>
    </location>
</feature>
<dbReference type="InterPro" id="IPR000620">
    <property type="entry name" value="EamA_dom"/>
</dbReference>
<feature type="transmembrane region" description="Helical" evidence="6">
    <location>
        <begin position="52"/>
        <end position="72"/>
    </location>
</feature>
<feature type="transmembrane region" description="Helical" evidence="6">
    <location>
        <begin position="84"/>
        <end position="105"/>
    </location>
</feature>
<dbReference type="RefSeq" id="WP_102516204.1">
    <property type="nucleotide sequence ID" value="NZ_CAWNSM010000018.1"/>
</dbReference>
<evidence type="ECO:0000256" key="6">
    <source>
        <dbReference type="SAM" id="Phobius"/>
    </source>
</evidence>
<dbReference type="PANTHER" id="PTHR32322">
    <property type="entry name" value="INNER MEMBRANE TRANSPORTER"/>
    <property type="match status" value="1"/>
</dbReference>
<evidence type="ECO:0000313" key="9">
    <source>
        <dbReference type="Proteomes" id="UP000235330"/>
    </source>
</evidence>
<feature type="transmembrane region" description="Helical" evidence="6">
    <location>
        <begin position="256"/>
        <end position="276"/>
    </location>
</feature>
<feature type="transmembrane region" description="Helical" evidence="6">
    <location>
        <begin position="21"/>
        <end position="40"/>
    </location>
</feature>
<evidence type="ECO:0000256" key="5">
    <source>
        <dbReference type="ARBA" id="ARBA00023136"/>
    </source>
</evidence>
<keyword evidence="4 6" id="KW-1133">Transmembrane helix</keyword>
<feature type="domain" description="EamA" evidence="7">
    <location>
        <begin position="26"/>
        <end position="155"/>
    </location>
</feature>
<dbReference type="EMBL" id="MCWU01000018">
    <property type="protein sequence ID" value="PMJ67526.1"/>
    <property type="molecule type" value="Genomic_DNA"/>
</dbReference>
<comment type="similarity">
    <text evidence="2">Belongs to the EamA transporter family.</text>
</comment>
<dbReference type="InterPro" id="IPR037185">
    <property type="entry name" value="EmrE-like"/>
</dbReference>
<dbReference type="GO" id="GO:0016020">
    <property type="term" value="C:membrane"/>
    <property type="evidence" value="ECO:0007669"/>
    <property type="project" value="UniProtKB-SubCell"/>
</dbReference>
<comment type="caution">
    <text evidence="8">The sequence shown here is derived from an EMBL/GenBank/DDBJ whole genome shotgun (WGS) entry which is preliminary data.</text>
</comment>
<feature type="transmembrane region" description="Helical" evidence="6">
    <location>
        <begin position="167"/>
        <end position="186"/>
    </location>
</feature>
<evidence type="ECO:0000256" key="4">
    <source>
        <dbReference type="ARBA" id="ARBA00022989"/>
    </source>
</evidence>
<dbReference type="PANTHER" id="PTHR32322:SF2">
    <property type="entry name" value="EAMA DOMAIN-CONTAINING PROTEIN"/>
    <property type="match status" value="1"/>
</dbReference>
<proteinExistence type="inferred from homology"/>
<evidence type="ECO:0000259" key="7">
    <source>
        <dbReference type="Pfam" id="PF00892"/>
    </source>
</evidence>
<feature type="transmembrane region" description="Helical" evidence="6">
    <location>
        <begin position="111"/>
        <end position="130"/>
    </location>
</feature>
<evidence type="ECO:0000313" key="8">
    <source>
        <dbReference type="EMBL" id="PMJ67526.1"/>
    </source>
</evidence>
<dbReference type="Proteomes" id="UP000235330">
    <property type="component" value="Unassembled WGS sequence"/>
</dbReference>
<feature type="transmembrane region" description="Helical" evidence="6">
    <location>
        <begin position="223"/>
        <end position="244"/>
    </location>
</feature>
<name>A0A2N7FDY8_VIBSP</name>
<keyword evidence="5 6" id="KW-0472">Membrane</keyword>
<dbReference type="SUPFAM" id="SSF103481">
    <property type="entry name" value="Multidrug resistance efflux transporter EmrE"/>
    <property type="match status" value="1"/>
</dbReference>
<organism evidence="8 9">
    <name type="scientific">Vibrio splendidus</name>
    <dbReference type="NCBI Taxonomy" id="29497"/>
    <lineage>
        <taxon>Bacteria</taxon>
        <taxon>Pseudomonadati</taxon>
        <taxon>Pseudomonadota</taxon>
        <taxon>Gammaproteobacteria</taxon>
        <taxon>Vibrionales</taxon>
        <taxon>Vibrionaceae</taxon>
        <taxon>Vibrio</taxon>
    </lineage>
</organism>
<reference evidence="9" key="1">
    <citation type="submission" date="2016-07" db="EMBL/GenBank/DDBJ databases">
        <title>Nontailed viruses are major unrecognized killers of bacteria in the ocean.</title>
        <authorList>
            <person name="Kauffman K."/>
            <person name="Hussain F."/>
            <person name="Yang J."/>
            <person name="Arevalo P."/>
            <person name="Brown J."/>
            <person name="Cutler M."/>
            <person name="Kelly L."/>
            <person name="Polz M.F."/>
        </authorList>
    </citation>
    <scope>NUCLEOTIDE SEQUENCE [LARGE SCALE GENOMIC DNA]</scope>
    <source>
        <strain evidence="9">10N.261.55.E11</strain>
    </source>
</reference>
<dbReference type="Pfam" id="PF00892">
    <property type="entry name" value="EamA"/>
    <property type="match status" value="1"/>
</dbReference>
<gene>
    <name evidence="8" type="ORF">BCU17_17315</name>
</gene>
<feature type="transmembrane region" description="Helical" evidence="6">
    <location>
        <begin position="198"/>
        <end position="217"/>
    </location>
</feature>
<evidence type="ECO:0000256" key="1">
    <source>
        <dbReference type="ARBA" id="ARBA00004141"/>
    </source>
</evidence>
<sequence length="303" mass="32242">MKSLIKAAMVRRPIHGIGLQFQSPLYVVSIGSLVAVNFALAKYAVTIGIPPIDVAIIPMAGAAILLMTLLVMRGQLNRAALAHYRYYLGAGLLGVAIPNLASTYALQSLNASTFSVLVTLSPIFTLLFTLPFQGFSLTRRKVFGIIVGVIAALSVTLSPQMNTSSPWSALAIALLVPIFLAAGNVYRSHAFPPLANPMVLAAGMLTLQSMIWLPFTHAVDGEFIPNGAGVLALMASLSALSYLLTFRFQRITDGLGFSQVGNVVTVVGVSIGITWYGEPLTLQLIAAVILLLISLYLFNHAKS</sequence>
<accession>A0A2N7FDY8</accession>
<evidence type="ECO:0000256" key="3">
    <source>
        <dbReference type="ARBA" id="ARBA00022692"/>
    </source>
</evidence>
<dbReference type="InterPro" id="IPR050638">
    <property type="entry name" value="AA-Vitamin_Transporters"/>
</dbReference>
<feature type="transmembrane region" description="Helical" evidence="6">
    <location>
        <begin position="142"/>
        <end position="161"/>
    </location>
</feature>
<protein>
    <recommendedName>
        <fullName evidence="7">EamA domain-containing protein</fullName>
    </recommendedName>
</protein>